<name>A0A124E354_MYCCR</name>
<dbReference type="Proteomes" id="UP000069443">
    <property type="component" value="Unassembled WGS sequence"/>
</dbReference>
<organism evidence="1 2">
    <name type="scientific">Mycolicibacterium canariasense</name>
    <name type="common">Mycobacterium canariasense</name>
    <dbReference type="NCBI Taxonomy" id="228230"/>
    <lineage>
        <taxon>Bacteria</taxon>
        <taxon>Bacillati</taxon>
        <taxon>Actinomycetota</taxon>
        <taxon>Actinomycetes</taxon>
        <taxon>Mycobacteriales</taxon>
        <taxon>Mycobacteriaceae</taxon>
        <taxon>Mycolicibacterium</taxon>
    </lineage>
</organism>
<sequence length="520" mass="57163">MPFRGFFALNGTELTNTSRVVAHLGRNTPTNDLAMFTPANRPRMIEEPPGSGMYLPVLTQVSPGMYDPDGLEEDPEGLYFEEGVTDGGCGLVEVRPGLFQIPTDSVRVGNFWSPPNGSRRFGPGLAEISGRCWEDNPFADCRLQIGYDDSWDGLQQFLGDTVYRPELAPWYTTRVPEAAEFGGIWVMDVRGLDTTAISRPITELVGSGAVAGAHRDTSQTITFEALLIGSSNAGVTFGLEWLSARLRETKDRTDSTLKYFAAHPGDSRVIPDDLVREMHGVVYSKAIEITDVIDDAMGKGSQASVYRVTWEMTATKPYAYLPLVNIDVEWDSVSTVPINWVHAGDCAEPDTCEDMQVLFAEDCTPEVIEIVTTPPPSCGGCLPVCAIREHVFGVPTLDTPLRGGETAVTTRITNTGSKSLTFQLYWRRCNTDVRCEDNRFPLQVTGLPATATLILDGISGRYWVELDGRKRRPVGIVNTPRGGPWRPPVIDRSDCWELVAQAPGNVDLNDIRITLADRQP</sequence>
<dbReference type="OrthoDB" id="4652821at2"/>
<dbReference type="AlphaFoldDB" id="A0A124E354"/>
<dbReference type="RefSeq" id="WP_062659652.1">
    <property type="nucleotide sequence ID" value="NZ_BCSY01000111.1"/>
</dbReference>
<protein>
    <submittedName>
        <fullName evidence="1">Gp30</fullName>
    </submittedName>
</protein>
<gene>
    <name evidence="1" type="ORF">RMCC_5863</name>
</gene>
<evidence type="ECO:0000313" key="1">
    <source>
        <dbReference type="EMBL" id="GAS98898.1"/>
    </source>
</evidence>
<evidence type="ECO:0000313" key="2">
    <source>
        <dbReference type="Proteomes" id="UP000069443"/>
    </source>
</evidence>
<comment type="caution">
    <text evidence="1">The sequence shown here is derived from an EMBL/GenBank/DDBJ whole genome shotgun (WGS) entry which is preliminary data.</text>
</comment>
<accession>A0A124E354</accession>
<dbReference type="STRING" id="228230.RMCC_5863"/>
<keyword evidence="2" id="KW-1185">Reference proteome</keyword>
<reference evidence="2" key="1">
    <citation type="journal article" date="2016" name="Genome Announc.">
        <title>Draft Genome Sequences of Five Rapidly Growing Mycobacterium Species, M. thermoresistibile, M. fortuitum subsp. acetamidolyticum, M. canariasense, M. brisbanense, and M. novocastrense.</title>
        <authorList>
            <person name="Katahira K."/>
            <person name="Ogura Y."/>
            <person name="Gotoh Y."/>
            <person name="Hayashi T."/>
        </authorList>
    </citation>
    <scope>NUCLEOTIDE SEQUENCE [LARGE SCALE GENOMIC DNA]</scope>
    <source>
        <strain evidence="2">JCM15298</strain>
    </source>
</reference>
<reference evidence="2" key="2">
    <citation type="submission" date="2016-02" db="EMBL/GenBank/DDBJ databases">
        <title>Draft genome sequence of five rapidly growing Mycobacterium species.</title>
        <authorList>
            <person name="Katahira K."/>
            <person name="Gotou Y."/>
            <person name="Iida K."/>
            <person name="Ogura Y."/>
            <person name="Hayashi T."/>
        </authorList>
    </citation>
    <scope>NUCLEOTIDE SEQUENCE [LARGE SCALE GENOMIC DNA]</scope>
    <source>
        <strain evidence="2">JCM15298</strain>
    </source>
</reference>
<proteinExistence type="predicted"/>
<dbReference type="EMBL" id="BCSY01000111">
    <property type="protein sequence ID" value="GAS98898.1"/>
    <property type="molecule type" value="Genomic_DNA"/>
</dbReference>